<sequence length="132" mass="15068">MRIWKEWYIGNPKNATLPYKAHVALSFENTRILWTEFGSAPLWTVGKIIWKKESPSWSRLHWGNSTWWCGQRGNVMVVIGRGRRPAVVLTQGQWTGIIPPGRGSCSGIIPSDAPCMAKFQEPKMVHHQWAAR</sequence>
<proteinExistence type="predicted"/>
<accession>A0A2T2X206</accession>
<evidence type="ECO:0000313" key="2">
    <source>
        <dbReference type="Proteomes" id="UP000242705"/>
    </source>
</evidence>
<evidence type="ECO:0000313" key="1">
    <source>
        <dbReference type="EMBL" id="PSR28530.1"/>
    </source>
</evidence>
<comment type="caution">
    <text evidence="1">The sequence shown here is derived from an EMBL/GenBank/DDBJ whole genome shotgun (WGS) entry which is preliminary data.</text>
</comment>
<dbReference type="EMBL" id="PXYX01000006">
    <property type="protein sequence ID" value="PSR28530.1"/>
    <property type="molecule type" value="Genomic_DNA"/>
</dbReference>
<reference evidence="1 2" key="1">
    <citation type="journal article" date="2014" name="BMC Genomics">
        <title>Comparison of environmental and isolate Sulfobacillus genomes reveals diverse carbon, sulfur, nitrogen, and hydrogen metabolisms.</title>
        <authorList>
            <person name="Justice N.B."/>
            <person name="Norman A."/>
            <person name="Brown C.T."/>
            <person name="Singh A."/>
            <person name="Thomas B.C."/>
            <person name="Banfield J.F."/>
        </authorList>
    </citation>
    <scope>NUCLEOTIDE SEQUENCE [LARGE SCALE GENOMIC DNA]</scope>
    <source>
        <strain evidence="1">AMDSBA5</strain>
    </source>
</reference>
<dbReference type="AlphaFoldDB" id="A0A2T2X206"/>
<organism evidence="1 2">
    <name type="scientific">Sulfobacillus thermosulfidooxidans</name>
    <dbReference type="NCBI Taxonomy" id="28034"/>
    <lineage>
        <taxon>Bacteria</taxon>
        <taxon>Bacillati</taxon>
        <taxon>Bacillota</taxon>
        <taxon>Clostridia</taxon>
        <taxon>Eubacteriales</taxon>
        <taxon>Clostridiales Family XVII. Incertae Sedis</taxon>
        <taxon>Sulfobacillus</taxon>
    </lineage>
</organism>
<dbReference type="Proteomes" id="UP000242705">
    <property type="component" value="Unassembled WGS sequence"/>
</dbReference>
<gene>
    <name evidence="1" type="ORF">C7B47_05015</name>
</gene>
<name>A0A2T2X206_SULTH</name>
<protein>
    <submittedName>
        <fullName evidence="1">Uncharacterized protein</fullName>
    </submittedName>
</protein>